<keyword evidence="6 8" id="KW-1133">Transmembrane helix</keyword>
<evidence type="ECO:0000313" key="10">
    <source>
        <dbReference type="Proteomes" id="UP001430193"/>
    </source>
</evidence>
<feature type="transmembrane region" description="Helical" evidence="8">
    <location>
        <begin position="317"/>
        <end position="337"/>
    </location>
</feature>
<dbReference type="CDD" id="cd09319">
    <property type="entry name" value="TDT_like_1"/>
    <property type="match status" value="1"/>
</dbReference>
<name>A0ABS2KLJ4_9GAMM</name>
<accession>A0ABS2KLJ4</accession>
<comment type="caution">
    <text evidence="9">The sequence shown here is derived from an EMBL/GenBank/DDBJ whole genome shotgun (WGS) entry which is preliminary data.</text>
</comment>
<dbReference type="PANTHER" id="PTHR31686">
    <property type="match status" value="1"/>
</dbReference>
<reference evidence="9" key="1">
    <citation type="submission" date="2020-10" db="EMBL/GenBank/DDBJ databases">
        <title>Phylogeny of dyella-like bacteria.</title>
        <authorList>
            <person name="Fu J."/>
        </authorList>
    </citation>
    <scope>NUCLEOTIDE SEQUENCE</scope>
    <source>
        <strain evidence="9">DHON07</strain>
    </source>
</reference>
<proteinExistence type="inferred from homology"/>
<evidence type="ECO:0000256" key="8">
    <source>
        <dbReference type="SAM" id="Phobius"/>
    </source>
</evidence>
<dbReference type="InterPro" id="IPR038665">
    <property type="entry name" value="Voltage-dep_anion_channel_sf"/>
</dbReference>
<feature type="transmembrane region" description="Helical" evidence="8">
    <location>
        <begin position="250"/>
        <end position="266"/>
    </location>
</feature>
<sequence length="349" mass="38585">MAAIDSALVRVRRLAPDCFALVMATGIVSVAASEHGMPTVARCMFWLNLFLYVWLLALSALRLARFRNEVIADFINPSRGAGFLTLAAATCILGSQCVLVVPLPKLATWLAVAGAAQWLVLIYLFFAATITARIKPGFTRSINGGWLVAVVATQALATLLALLAGDRHVLWLFASLCLYLLGAALYLLIITLVVYRMVFFPLRAYQFSPPYWIDMGALAVTTLAGSLIVLQSPATGPLMALQPFVKGFTLFFWATASWWIPLLVILEIWRHGWRHVPLRYETDDWDIVFPIGMYSVGTYQLAQALDAPFLLPIPAAGVYASLLLWALVAAIGLRRLYRKSLGHRRLPHR</sequence>
<evidence type="ECO:0000256" key="6">
    <source>
        <dbReference type="ARBA" id="ARBA00022989"/>
    </source>
</evidence>
<evidence type="ECO:0000313" key="9">
    <source>
        <dbReference type="EMBL" id="MBM7132030.1"/>
    </source>
</evidence>
<keyword evidence="7 8" id="KW-0472">Membrane</keyword>
<feature type="transmembrane region" description="Helical" evidence="8">
    <location>
        <begin position="83"/>
        <end position="103"/>
    </location>
</feature>
<dbReference type="Proteomes" id="UP001430193">
    <property type="component" value="Unassembled WGS sequence"/>
</dbReference>
<evidence type="ECO:0000256" key="1">
    <source>
        <dbReference type="ARBA" id="ARBA00004651"/>
    </source>
</evidence>
<evidence type="ECO:0000256" key="2">
    <source>
        <dbReference type="ARBA" id="ARBA00008566"/>
    </source>
</evidence>
<evidence type="ECO:0000256" key="7">
    <source>
        <dbReference type="ARBA" id="ARBA00023136"/>
    </source>
</evidence>
<keyword evidence="4" id="KW-1003">Cell membrane</keyword>
<keyword evidence="3" id="KW-0813">Transport</keyword>
<protein>
    <submittedName>
        <fullName evidence="9">Tellurite resistance/C4-dicarboxylate transporter family protein</fullName>
    </submittedName>
</protein>
<evidence type="ECO:0000256" key="3">
    <source>
        <dbReference type="ARBA" id="ARBA00022448"/>
    </source>
</evidence>
<dbReference type="EMBL" id="JADIKF010000040">
    <property type="protein sequence ID" value="MBM7132030.1"/>
    <property type="molecule type" value="Genomic_DNA"/>
</dbReference>
<keyword evidence="5 8" id="KW-0812">Transmembrane</keyword>
<dbReference type="PANTHER" id="PTHR31686:SF1">
    <property type="entry name" value="SULFITE EFFLUX PUMP SSU1"/>
    <property type="match status" value="1"/>
</dbReference>
<organism evidence="9 10">
    <name type="scientific">Dyella mobilis</name>
    <dbReference type="NCBI Taxonomy" id="1849582"/>
    <lineage>
        <taxon>Bacteria</taxon>
        <taxon>Pseudomonadati</taxon>
        <taxon>Pseudomonadota</taxon>
        <taxon>Gammaproteobacteria</taxon>
        <taxon>Lysobacterales</taxon>
        <taxon>Rhodanobacteraceae</taxon>
        <taxon>Dyella</taxon>
    </lineage>
</organism>
<keyword evidence="10" id="KW-1185">Reference proteome</keyword>
<feature type="transmembrane region" description="Helical" evidence="8">
    <location>
        <begin position="44"/>
        <end position="63"/>
    </location>
</feature>
<dbReference type="RefSeq" id="WP_204633568.1">
    <property type="nucleotide sequence ID" value="NZ_BSOC01000001.1"/>
</dbReference>
<feature type="transmembrane region" description="Helical" evidence="8">
    <location>
        <begin position="211"/>
        <end position="230"/>
    </location>
</feature>
<feature type="transmembrane region" description="Helical" evidence="8">
    <location>
        <begin position="144"/>
        <end position="164"/>
    </location>
</feature>
<dbReference type="InterPro" id="IPR004695">
    <property type="entry name" value="SLAC1/Mae1/Ssu1/TehA"/>
</dbReference>
<dbReference type="InterPro" id="IPR051629">
    <property type="entry name" value="Sulfite_efflux_TDT"/>
</dbReference>
<dbReference type="Gene3D" id="1.50.10.150">
    <property type="entry name" value="Voltage-dependent anion channel"/>
    <property type="match status" value="1"/>
</dbReference>
<comment type="subcellular location">
    <subcellularLocation>
        <location evidence="1">Cell membrane</location>
        <topology evidence="1">Multi-pass membrane protein</topology>
    </subcellularLocation>
</comment>
<dbReference type="Pfam" id="PF03595">
    <property type="entry name" value="SLAC1"/>
    <property type="match status" value="1"/>
</dbReference>
<evidence type="ECO:0000256" key="5">
    <source>
        <dbReference type="ARBA" id="ARBA00022692"/>
    </source>
</evidence>
<feature type="transmembrane region" description="Helical" evidence="8">
    <location>
        <begin position="170"/>
        <end position="199"/>
    </location>
</feature>
<evidence type="ECO:0000256" key="4">
    <source>
        <dbReference type="ARBA" id="ARBA00022475"/>
    </source>
</evidence>
<comment type="similarity">
    <text evidence="2">Belongs to the tellurite-resistance/dicarboxylate transporter (TDT) family.</text>
</comment>
<feature type="transmembrane region" description="Helical" evidence="8">
    <location>
        <begin position="109"/>
        <end position="132"/>
    </location>
</feature>
<gene>
    <name evidence="9" type="ORF">ISS99_21080</name>
</gene>